<evidence type="ECO:0000313" key="2">
    <source>
        <dbReference type="EMBL" id="KAB1149228.1"/>
    </source>
</evidence>
<dbReference type="CDD" id="cd00093">
    <property type="entry name" value="HTH_XRE"/>
    <property type="match status" value="1"/>
</dbReference>
<protein>
    <submittedName>
        <fullName evidence="2">Helix-turn-helix transcriptional regulator</fullName>
    </submittedName>
</protein>
<dbReference type="PROSITE" id="PS50943">
    <property type="entry name" value="HTH_CROC1"/>
    <property type="match status" value="1"/>
</dbReference>
<dbReference type="Gene3D" id="1.25.40.10">
    <property type="entry name" value="Tetratricopeptide repeat domain"/>
    <property type="match status" value="1"/>
</dbReference>
<sequence>MRDDRRRQFGLYLAGLRRRTSKSQRQLAAALCALSGTTSITRNEVSRWERGGRVPDTWLPFLAAALGTPLAQLQQAVDYARGDRLAQLPGAAVTLAQLLPPGDPLAPLTARTGRRIGADTVTGLAGRVHGLRLADDVLSGGDLIAPAFRELSAAVALHRESTYSDDVGRALLVQIGELSQIAGWIASDAGHLEDAERAYRLGISAARQAGDGPLVANLAGSLAYQWSNTGREGEGLDLARAAVDEAGEDAPGKTRALFFDRVAWAHTRAGNPQPAMRALGEAHDALTVEDGQEAPQWAYWVSREELEVMDARVFTELRRPLRAVPLLTDVLERYDATHARELALYRSWLAVALADANEPEQAAEEAVRVIELSGDLASDRTASRTRTVLERLQAYEDVPEVRAVLDEHGHLLLGATP</sequence>
<comment type="caution">
    <text evidence="2">The sequence shown here is derived from an EMBL/GenBank/DDBJ whole genome shotgun (WGS) entry which is preliminary data.</text>
</comment>
<reference evidence="2 3" key="1">
    <citation type="submission" date="2019-09" db="EMBL/GenBank/DDBJ databases">
        <title>Screening of Novel Bioactive Compounds from Soil-Associated.</title>
        <authorList>
            <person name="Zhao S."/>
        </authorList>
    </citation>
    <scope>NUCLEOTIDE SEQUENCE [LARGE SCALE GENOMIC DNA]</scope>
    <source>
        <strain evidence="2 3">HIT-DPA4</strain>
    </source>
</reference>
<dbReference type="AlphaFoldDB" id="A0A6H9V358"/>
<dbReference type="SUPFAM" id="SSF47413">
    <property type="entry name" value="lambda repressor-like DNA-binding domains"/>
    <property type="match status" value="1"/>
</dbReference>
<dbReference type="InterPro" id="IPR010982">
    <property type="entry name" value="Lambda_DNA-bd_dom_sf"/>
</dbReference>
<keyword evidence="3" id="KW-1185">Reference proteome</keyword>
<dbReference type="GO" id="GO:0003677">
    <property type="term" value="F:DNA binding"/>
    <property type="evidence" value="ECO:0007669"/>
    <property type="project" value="InterPro"/>
</dbReference>
<evidence type="ECO:0000259" key="1">
    <source>
        <dbReference type="PROSITE" id="PS50943"/>
    </source>
</evidence>
<organism evidence="2 3">
    <name type="scientific">Streptomyces luteolifulvus</name>
    <dbReference type="NCBI Taxonomy" id="2615112"/>
    <lineage>
        <taxon>Bacteria</taxon>
        <taxon>Bacillati</taxon>
        <taxon>Actinomycetota</taxon>
        <taxon>Actinomycetes</taxon>
        <taxon>Kitasatosporales</taxon>
        <taxon>Streptomycetaceae</taxon>
        <taxon>Streptomyces</taxon>
    </lineage>
</organism>
<gene>
    <name evidence="2" type="ORF">F7R91_05575</name>
</gene>
<dbReference type="RefSeq" id="WP_150945082.1">
    <property type="nucleotide sequence ID" value="NZ_VZRB01000003.1"/>
</dbReference>
<dbReference type="EMBL" id="VZRB01000003">
    <property type="protein sequence ID" value="KAB1149228.1"/>
    <property type="molecule type" value="Genomic_DNA"/>
</dbReference>
<evidence type="ECO:0000313" key="3">
    <source>
        <dbReference type="Proteomes" id="UP000442707"/>
    </source>
</evidence>
<feature type="domain" description="HTH cro/C1-type" evidence="1">
    <location>
        <begin position="13"/>
        <end position="73"/>
    </location>
</feature>
<dbReference type="Gene3D" id="1.10.260.40">
    <property type="entry name" value="lambda repressor-like DNA-binding domains"/>
    <property type="match status" value="1"/>
</dbReference>
<dbReference type="Proteomes" id="UP000442707">
    <property type="component" value="Unassembled WGS sequence"/>
</dbReference>
<name>A0A6H9V358_9ACTN</name>
<proteinExistence type="predicted"/>
<dbReference type="SUPFAM" id="SSF48452">
    <property type="entry name" value="TPR-like"/>
    <property type="match status" value="1"/>
</dbReference>
<accession>A0A6H9V358</accession>
<dbReference type="InterPro" id="IPR011990">
    <property type="entry name" value="TPR-like_helical_dom_sf"/>
</dbReference>
<dbReference type="InterPro" id="IPR001387">
    <property type="entry name" value="Cro/C1-type_HTH"/>
</dbReference>